<organism evidence="2">
    <name type="scientific">marine sediment metagenome</name>
    <dbReference type="NCBI Taxonomy" id="412755"/>
    <lineage>
        <taxon>unclassified sequences</taxon>
        <taxon>metagenomes</taxon>
        <taxon>ecological metagenomes</taxon>
    </lineage>
</organism>
<comment type="caution">
    <text evidence="2">The sequence shown here is derived from an EMBL/GenBank/DDBJ whole genome shotgun (WGS) entry which is preliminary data.</text>
</comment>
<keyword evidence="1" id="KW-0472">Membrane</keyword>
<dbReference type="InterPro" id="IPR021730">
    <property type="entry name" value="YdbH"/>
</dbReference>
<evidence type="ECO:0000313" key="2">
    <source>
        <dbReference type="EMBL" id="KKO05385.1"/>
    </source>
</evidence>
<accession>A0A0F9VMW7</accession>
<proteinExistence type="predicted"/>
<gene>
    <name evidence="2" type="ORF">LCGC14_0076560</name>
</gene>
<dbReference type="AlphaFoldDB" id="A0A0F9VMW7"/>
<reference evidence="2" key="1">
    <citation type="journal article" date="2015" name="Nature">
        <title>Complex archaea that bridge the gap between prokaryotes and eukaryotes.</title>
        <authorList>
            <person name="Spang A."/>
            <person name="Saw J.H."/>
            <person name="Jorgensen S.L."/>
            <person name="Zaremba-Niedzwiedzka K."/>
            <person name="Martijn J."/>
            <person name="Lind A.E."/>
            <person name="van Eijk R."/>
            <person name="Schleper C."/>
            <person name="Guy L."/>
            <person name="Ettema T.J."/>
        </authorList>
    </citation>
    <scope>NUCLEOTIDE SEQUENCE</scope>
</reference>
<name>A0A0F9VMW7_9ZZZZ</name>
<feature type="transmembrane region" description="Helical" evidence="1">
    <location>
        <begin position="21"/>
        <end position="38"/>
    </location>
</feature>
<protein>
    <submittedName>
        <fullName evidence="2">Uncharacterized protein</fullName>
    </submittedName>
</protein>
<dbReference type="EMBL" id="LAZR01000019">
    <property type="protein sequence ID" value="KKO05385.1"/>
    <property type="molecule type" value="Genomic_DNA"/>
</dbReference>
<evidence type="ECO:0000256" key="1">
    <source>
        <dbReference type="SAM" id="Phobius"/>
    </source>
</evidence>
<keyword evidence="1" id="KW-1133">Transmembrane helix</keyword>
<keyword evidence="1" id="KW-0812">Transmembrane</keyword>
<dbReference type="Pfam" id="PF11739">
    <property type="entry name" value="YdbH-like"/>
    <property type="match status" value="2"/>
</dbReference>
<sequence>MDSPTTTHHDDRPVRRRRWPLWLGALVLILTALAWLTYQQRVMLFTNTVNSTLLPYGLQVEALAGLRLGAASLQIRELALIHSESGLSQTLDNIDISFTVSGLVNGRVDSIAIASANINIPDSLTAATASPDVIAALPAAINAKPPTPVTGALPADIMSAIPFNRMRIAQLDITGHEITLGAAHIHQLSAGLSTVQVSCQPSRCRLTTELDLTINRLDVSSDSADLELDLITFHTDAPIDATFEANTNTLTLAASSSTLRLPAIRAGETLTGMTGALHRISVSLPLTDTGTDLTDLYAHAEMSVSELYTNLVDINLWSMRLDQHLTWQQDTMHAAGALMLGNQRLLLNDLQHSVYAGTGQGTLDVPRTEFNDNNRKLSDLLTPLPWQADILAGALNAHARLSWRADEHSLPAVSGVVGISLDDISGYIGEIAFLRLNTDFAAELLPNWHLRSSRAASVSMASLDPGIELTNISSDVLLDSQAGSVTLSNASLNVFGGTVSSDQLHYQLENNDSQFTLKIDRIDLEKVLSMSAYEGVSATGMVSGQLPVRLQGLNPSISGGTLTALQPGGTIRYSAGKDAAGNPSSSGNQSLDMVYQALEHYRFNLMETTVDYQPDGELDLAIRMEGISTELNGGQRINLNLTINDDVPALLQSLQAARSVTDSIQARLDARQADSGQDSPEQ</sequence>